<dbReference type="Pfam" id="PF06834">
    <property type="entry name" value="TraU"/>
    <property type="match status" value="1"/>
</dbReference>
<dbReference type="Proteomes" id="UP000722957">
    <property type="component" value="Unassembled WGS sequence"/>
</dbReference>
<dbReference type="AlphaFoldDB" id="A0ABD4KYQ1"/>
<organism evidence="1 2">
    <name type="scientific">Vibrio anguillarum</name>
    <name type="common">Listonella anguillarum</name>
    <dbReference type="NCBI Taxonomy" id="55601"/>
    <lineage>
        <taxon>Bacteria</taxon>
        <taxon>Pseudomonadati</taxon>
        <taxon>Pseudomonadota</taxon>
        <taxon>Gammaproteobacteria</taxon>
        <taxon>Vibrionales</taxon>
        <taxon>Vibrionaceae</taxon>
        <taxon>Vibrio</taxon>
    </lineage>
</organism>
<dbReference type="RefSeq" id="WP_214655340.1">
    <property type="nucleotide sequence ID" value="NZ_RDOM01001392.1"/>
</dbReference>
<reference evidence="1 2" key="1">
    <citation type="journal article" date="2021" name="PeerJ">
        <title>Analysis of 44 Vibrio anguillarum genomes reveals high genetic diversity.</title>
        <authorList>
            <person name="Hansen M.J."/>
            <person name="Dalsgaard I."/>
        </authorList>
    </citation>
    <scope>NUCLEOTIDE SEQUENCE [LARGE SCALE GENOMIC DNA]</scope>
    <source>
        <strain evidence="1 2">17-16730-2A</strain>
    </source>
</reference>
<evidence type="ECO:0000313" key="1">
    <source>
        <dbReference type="EMBL" id="MBF4275605.1"/>
    </source>
</evidence>
<proteinExistence type="predicted"/>
<comment type="caution">
    <text evidence="1">The sequence shown here is derived from an EMBL/GenBank/DDBJ whole genome shotgun (WGS) entry which is preliminary data.</text>
</comment>
<sequence length="29" mass="3341">WGEWRTIPGAGEDALYILWRWQDCCNSGG</sequence>
<protein>
    <submittedName>
        <fullName evidence="1">Conjugal transfer protein TraU</fullName>
    </submittedName>
</protein>
<feature type="non-terminal residue" evidence="1">
    <location>
        <position position="1"/>
    </location>
</feature>
<gene>
    <name evidence="1" type="ORF">EAY07_27120</name>
</gene>
<dbReference type="EMBL" id="RDOM01001392">
    <property type="protein sequence ID" value="MBF4275605.1"/>
    <property type="molecule type" value="Genomic_DNA"/>
</dbReference>
<dbReference type="InterPro" id="IPR009649">
    <property type="entry name" value="TraU"/>
</dbReference>
<evidence type="ECO:0000313" key="2">
    <source>
        <dbReference type="Proteomes" id="UP000722957"/>
    </source>
</evidence>
<name>A0ABD4KYQ1_VIBAN</name>
<accession>A0ABD4KYQ1</accession>